<dbReference type="GeneID" id="68113098"/>
<dbReference type="EMBL" id="VFQX01000048">
    <property type="protein sequence ID" value="KAF0975127.1"/>
    <property type="molecule type" value="Genomic_DNA"/>
</dbReference>
<dbReference type="OrthoDB" id="10250587at2759"/>
<reference evidence="1 2" key="1">
    <citation type="journal article" date="2019" name="Sci. Rep.">
        <title>Nanopore sequencing improves the draft genome of the human pathogenic amoeba Naegleria fowleri.</title>
        <authorList>
            <person name="Liechti N."/>
            <person name="Schurch N."/>
            <person name="Bruggmann R."/>
            <person name="Wittwer M."/>
        </authorList>
    </citation>
    <scope>NUCLEOTIDE SEQUENCE [LARGE SCALE GENOMIC DNA]</scope>
    <source>
        <strain evidence="1 2">ATCC 30894</strain>
    </source>
</reference>
<proteinExistence type="predicted"/>
<comment type="caution">
    <text evidence="1">The sequence shown here is derived from an EMBL/GenBank/DDBJ whole genome shotgun (WGS) entry which is preliminary data.</text>
</comment>
<dbReference type="VEuPathDB" id="AmoebaDB:NF0073720"/>
<evidence type="ECO:0000313" key="2">
    <source>
        <dbReference type="Proteomes" id="UP000444721"/>
    </source>
</evidence>
<protein>
    <submittedName>
        <fullName evidence="1">Uncharacterized protein</fullName>
    </submittedName>
</protein>
<dbReference type="AlphaFoldDB" id="A0A6A5BDJ0"/>
<gene>
    <name evidence="1" type="ORF">FDP41_005880</name>
</gene>
<name>A0A6A5BDJ0_NAEFO</name>
<evidence type="ECO:0000313" key="1">
    <source>
        <dbReference type="EMBL" id="KAF0975127.1"/>
    </source>
</evidence>
<dbReference type="VEuPathDB" id="AmoebaDB:NfTy_044450"/>
<sequence length="274" mass="31949">MLKSFLATNSLLMKRISSSPAVSTTTIASSFTNTHHISPYLSMCSSLTQQQVRERKKQTVRRKLPSDKEVFDKFLEGPKEKYLNPPRKVKDTSRNALRPATFEILIIKDNKLTFAGEVVRMKSSKAWRYLASNPPKAVMNTPENREKYKHLLANPEELAQKREVFNRRYILQRCVIKMWRKTEGGNMKYYWPITKRDIVNYIWCVHHLALREEDITFPGEQRNNPSSYHPIQVPGYYCLHADLHDGQDPVLLRLYLPLNDKAKTHRGNSLIGYK</sequence>
<dbReference type="VEuPathDB" id="AmoebaDB:FDP41_005880"/>
<organism evidence="1 2">
    <name type="scientific">Naegleria fowleri</name>
    <name type="common">Brain eating amoeba</name>
    <dbReference type="NCBI Taxonomy" id="5763"/>
    <lineage>
        <taxon>Eukaryota</taxon>
        <taxon>Discoba</taxon>
        <taxon>Heterolobosea</taxon>
        <taxon>Tetramitia</taxon>
        <taxon>Eutetramitia</taxon>
        <taxon>Vahlkampfiidae</taxon>
        <taxon>Naegleria</taxon>
    </lineage>
</organism>
<keyword evidence="2" id="KW-1185">Reference proteome</keyword>
<dbReference type="Proteomes" id="UP000444721">
    <property type="component" value="Unassembled WGS sequence"/>
</dbReference>
<accession>A0A6A5BDJ0</accession>
<dbReference type="RefSeq" id="XP_044559840.1">
    <property type="nucleotide sequence ID" value="XM_044709453.1"/>
</dbReference>
<dbReference type="OMA" id="KAWRYLA"/>